<reference evidence="2 3" key="1">
    <citation type="submission" date="2023-07" db="EMBL/GenBank/DDBJ databases">
        <title>Sorghum-associated microbial communities from plants grown in Nebraska, USA.</title>
        <authorList>
            <person name="Schachtman D."/>
        </authorList>
    </citation>
    <scope>NUCLEOTIDE SEQUENCE [LARGE SCALE GENOMIC DNA]</scope>
    <source>
        <strain evidence="2 3">4138</strain>
    </source>
</reference>
<gene>
    <name evidence="2" type="ORF">J2W69_000652</name>
</gene>
<sequence>MRNSQQYTATISAKVQQIMKERGLKPAFSPDQYLEFQRKEQAAATEVVMAKQRQQRIENLLKRDGIRPLHQQCSLVNFEVKLPEQQQAVFSCNAYLQDFHRRDGVRHMVFCGETGTGKNHLASAVCKEIIARGLSAAVISVAEYQAKLRATMNKNAKQTEEQILEEFTQLDLLVLDEVDLGSKSAFAEGALNLLLDKRITNLGRTILISNLNTADLHDVLQARIYDRIFQSCFVVNFNWPSHRTGINHSAGRGQNVSV</sequence>
<name>A0ABU1VVJ4_9GAMM</name>
<evidence type="ECO:0000259" key="1">
    <source>
        <dbReference type="SMART" id="SM00382"/>
    </source>
</evidence>
<dbReference type="InterPro" id="IPR027417">
    <property type="entry name" value="P-loop_NTPase"/>
</dbReference>
<accession>A0ABU1VVJ4</accession>
<proteinExistence type="predicted"/>
<dbReference type="InterPro" id="IPR025662">
    <property type="entry name" value="Sigma_54_int_dom_ATP-bd_1"/>
</dbReference>
<keyword evidence="3" id="KW-1185">Reference proteome</keyword>
<dbReference type="PROSITE" id="PS00675">
    <property type="entry name" value="SIGMA54_INTERACT_1"/>
    <property type="match status" value="1"/>
</dbReference>
<dbReference type="SMART" id="SM00382">
    <property type="entry name" value="AAA"/>
    <property type="match status" value="1"/>
</dbReference>
<dbReference type="InterPro" id="IPR002611">
    <property type="entry name" value="IstB_ATP-bd"/>
</dbReference>
<dbReference type="Proteomes" id="UP001257909">
    <property type="component" value="Unassembled WGS sequence"/>
</dbReference>
<dbReference type="InterPro" id="IPR003593">
    <property type="entry name" value="AAA+_ATPase"/>
</dbReference>
<organism evidence="2 3">
    <name type="scientific">Rheinheimera soli</name>
    <dbReference type="NCBI Taxonomy" id="443616"/>
    <lineage>
        <taxon>Bacteria</taxon>
        <taxon>Pseudomonadati</taxon>
        <taxon>Pseudomonadota</taxon>
        <taxon>Gammaproteobacteria</taxon>
        <taxon>Chromatiales</taxon>
        <taxon>Chromatiaceae</taxon>
        <taxon>Rheinheimera</taxon>
    </lineage>
</organism>
<dbReference type="RefSeq" id="WP_310274520.1">
    <property type="nucleotide sequence ID" value="NZ_JAVDWR010000001.1"/>
</dbReference>
<evidence type="ECO:0000313" key="2">
    <source>
        <dbReference type="EMBL" id="MDR7119737.1"/>
    </source>
</evidence>
<dbReference type="Pfam" id="PF01695">
    <property type="entry name" value="IstB_IS21"/>
    <property type="match status" value="1"/>
</dbReference>
<feature type="domain" description="AAA+ ATPase" evidence="1">
    <location>
        <begin position="104"/>
        <end position="238"/>
    </location>
</feature>
<dbReference type="PANTHER" id="PTHR30050:SF4">
    <property type="entry name" value="ATP-BINDING PROTEIN RV3427C IN INSERTION SEQUENCE-RELATED"/>
    <property type="match status" value="1"/>
</dbReference>
<dbReference type="PANTHER" id="PTHR30050">
    <property type="entry name" value="CHROMOSOMAL REPLICATION INITIATOR PROTEIN DNAA"/>
    <property type="match status" value="1"/>
</dbReference>
<dbReference type="Gene3D" id="3.40.50.300">
    <property type="entry name" value="P-loop containing nucleotide triphosphate hydrolases"/>
    <property type="match status" value="1"/>
</dbReference>
<evidence type="ECO:0000313" key="3">
    <source>
        <dbReference type="Proteomes" id="UP001257909"/>
    </source>
</evidence>
<protein>
    <submittedName>
        <fullName evidence="2">DNA replication protein DnaC</fullName>
    </submittedName>
</protein>
<dbReference type="CDD" id="cd00009">
    <property type="entry name" value="AAA"/>
    <property type="match status" value="1"/>
</dbReference>
<comment type="caution">
    <text evidence="2">The sequence shown here is derived from an EMBL/GenBank/DDBJ whole genome shotgun (WGS) entry which is preliminary data.</text>
</comment>
<dbReference type="EMBL" id="JAVDWR010000001">
    <property type="protein sequence ID" value="MDR7119737.1"/>
    <property type="molecule type" value="Genomic_DNA"/>
</dbReference>
<dbReference type="SUPFAM" id="SSF52540">
    <property type="entry name" value="P-loop containing nucleoside triphosphate hydrolases"/>
    <property type="match status" value="1"/>
</dbReference>